<comment type="caution">
    <text evidence="6">The sequence shown here is derived from an EMBL/GenBank/DDBJ whole genome shotgun (WGS) entry which is preliminary data.</text>
</comment>
<sequence length="295" mass="32842">MSKLPRKFSGVARPSELSRTTLIATQGKALKRLLITGASGGLGRVASARLGHLAEHIRLSDVMPLPYTPPSQAEFVQCNLADADGVMKLVEGCDGIVHLGGISTERKFSEILDANILGMRNLYEAARAHGMPRIFFGSSNHVTGFYPQDEHVDLNSPYRPDGLYAVSKCFGEALARFYFDKFGQETAMVRIGSCFEEPTDYRMLATWLSYDDFVALVERVFDVPRLGCPVIWGVSDNSRAWWTNETATYIGWKPRDSADRWEATLKAQGKWPDPEHPLAKWQGGNNTQDPIVKED</sequence>
<dbReference type="EMBL" id="BMKB01000002">
    <property type="protein sequence ID" value="GGA46219.1"/>
    <property type="molecule type" value="Genomic_DNA"/>
</dbReference>
<proteinExistence type="inferred from homology"/>
<feature type="domain" description="NAD-dependent epimerase/dehydratase" evidence="5">
    <location>
        <begin position="34"/>
        <end position="193"/>
    </location>
</feature>
<dbReference type="PANTHER" id="PTHR43103">
    <property type="entry name" value="NUCLEOSIDE-DIPHOSPHATE-SUGAR EPIMERASE"/>
    <property type="match status" value="1"/>
</dbReference>
<gene>
    <name evidence="6" type="primary">udh</name>
    <name evidence="6" type="ORF">GCM10011499_14960</name>
</gene>
<dbReference type="SUPFAM" id="SSF51735">
    <property type="entry name" value="NAD(P)-binding Rossmann-fold domains"/>
    <property type="match status" value="1"/>
</dbReference>
<dbReference type="Gene3D" id="3.40.50.720">
    <property type="entry name" value="NAD(P)-binding Rossmann-like Domain"/>
    <property type="match status" value="1"/>
</dbReference>
<evidence type="ECO:0000256" key="1">
    <source>
        <dbReference type="ARBA" id="ARBA00007637"/>
    </source>
</evidence>
<dbReference type="InterPro" id="IPR001509">
    <property type="entry name" value="Epimerase_deHydtase"/>
</dbReference>
<evidence type="ECO:0000256" key="4">
    <source>
        <dbReference type="SAM" id="MobiDB-lite"/>
    </source>
</evidence>
<evidence type="ECO:0000313" key="7">
    <source>
        <dbReference type="Proteomes" id="UP000596977"/>
    </source>
</evidence>
<name>A0A916VWW7_9HYPH</name>
<dbReference type="PANTHER" id="PTHR43103:SF5">
    <property type="entry name" value="4-EPIMERASE, PUTATIVE (AFU_ORTHOLOGUE AFUA_7G00360)-RELATED"/>
    <property type="match status" value="1"/>
</dbReference>
<dbReference type="Pfam" id="PF01370">
    <property type="entry name" value="Epimerase"/>
    <property type="match status" value="1"/>
</dbReference>
<keyword evidence="7" id="KW-1185">Reference proteome</keyword>
<dbReference type="InterPro" id="IPR036291">
    <property type="entry name" value="NAD(P)-bd_dom_sf"/>
</dbReference>
<comment type="similarity">
    <text evidence="1">Belongs to the NAD(P)-dependent epimerase/dehydratase family.</text>
</comment>
<dbReference type="AlphaFoldDB" id="A0A916VWW7"/>
<feature type="region of interest" description="Disordered" evidence="4">
    <location>
        <begin position="269"/>
        <end position="295"/>
    </location>
</feature>
<evidence type="ECO:0000259" key="5">
    <source>
        <dbReference type="Pfam" id="PF01370"/>
    </source>
</evidence>
<evidence type="ECO:0000256" key="2">
    <source>
        <dbReference type="ARBA" id="ARBA00023002"/>
    </source>
</evidence>
<dbReference type="GO" id="GO:0016491">
    <property type="term" value="F:oxidoreductase activity"/>
    <property type="evidence" value="ECO:0007669"/>
    <property type="project" value="UniProtKB-KW"/>
</dbReference>
<evidence type="ECO:0000313" key="6">
    <source>
        <dbReference type="EMBL" id="GGA46219.1"/>
    </source>
</evidence>
<reference evidence="6 7" key="1">
    <citation type="journal article" date="2014" name="Int. J. Syst. Evol. Microbiol.">
        <title>Complete genome sequence of Corynebacterium casei LMG S-19264T (=DSM 44701T), isolated from a smear-ripened cheese.</title>
        <authorList>
            <consortium name="US DOE Joint Genome Institute (JGI-PGF)"/>
            <person name="Walter F."/>
            <person name="Albersmeier A."/>
            <person name="Kalinowski J."/>
            <person name="Ruckert C."/>
        </authorList>
    </citation>
    <scope>NUCLEOTIDE SEQUENCE [LARGE SCALE GENOMIC DNA]</scope>
    <source>
        <strain evidence="6 7">CGMCC 1.15896</strain>
    </source>
</reference>
<accession>A0A916VWW7</accession>
<protein>
    <submittedName>
        <fullName evidence="6">Uronate dehydrogenase</fullName>
    </submittedName>
</protein>
<evidence type="ECO:0000256" key="3">
    <source>
        <dbReference type="ARBA" id="ARBA00023027"/>
    </source>
</evidence>
<keyword evidence="3" id="KW-0520">NAD</keyword>
<keyword evidence="2" id="KW-0560">Oxidoreductase</keyword>
<organism evidence="6 7">
    <name type="scientific">Pelagibacterium lentulum</name>
    <dbReference type="NCBI Taxonomy" id="2029865"/>
    <lineage>
        <taxon>Bacteria</taxon>
        <taxon>Pseudomonadati</taxon>
        <taxon>Pseudomonadota</taxon>
        <taxon>Alphaproteobacteria</taxon>
        <taxon>Hyphomicrobiales</taxon>
        <taxon>Devosiaceae</taxon>
        <taxon>Pelagibacterium</taxon>
    </lineage>
</organism>
<dbReference type="Proteomes" id="UP000596977">
    <property type="component" value="Unassembled WGS sequence"/>
</dbReference>